<sequence length="395" mass="42774">MQLFQGEKPAHDFLSLHTGGGSSSPVQHSSQAAGYELGVHNSLKPLKLGKRRGGGEGDGAIGVAPSSGLEADSEERVLPGVVGTFSIRQVASATQSRGEAASHGVVVRGAAFPPAVQVSRTEGPPHGTESGARAHSGPATMWQDSGMDQRSRGARGGEGRCRSSGSSADQGPSTPRSKHSATEQRRRTKINDRLEILRELLPHGDQKRDKASFLHEVIEYIRFLQEKVQKYESAHPQKNHEDSSMPWAKVYYRSCWKNTENINQGGGLAASTQDTNKEQYGSKQTTVASSALFDAQSAREASANDISSQKPTCTAQSRADNNIPSKQPPWLSMSTSDSDNRTLSKNEKQTLHEDTQSLSDAYSQGFVPKLLLLTDDNFAISATNRRKHYLHQATK</sequence>
<evidence type="ECO:0000256" key="4">
    <source>
        <dbReference type="SAM" id="MobiDB-lite"/>
    </source>
</evidence>
<evidence type="ECO:0000259" key="5">
    <source>
        <dbReference type="PROSITE" id="PS50888"/>
    </source>
</evidence>
<feature type="region of interest" description="Disordered" evidence="4">
    <location>
        <begin position="45"/>
        <end position="72"/>
    </location>
</feature>
<accession>A0A811PXM5</accession>
<dbReference type="PANTHER" id="PTHR46412:SF4">
    <property type="entry name" value="OS02G0726700 PROTEIN"/>
    <property type="match status" value="1"/>
</dbReference>
<dbReference type="Gene3D" id="4.10.280.10">
    <property type="entry name" value="Helix-loop-helix DNA-binding domain"/>
    <property type="match status" value="1"/>
</dbReference>
<keyword evidence="3" id="KW-0804">Transcription</keyword>
<evidence type="ECO:0000256" key="1">
    <source>
        <dbReference type="ARBA" id="ARBA00005510"/>
    </source>
</evidence>
<dbReference type="Pfam" id="PF00010">
    <property type="entry name" value="HLH"/>
    <property type="match status" value="1"/>
</dbReference>
<dbReference type="GO" id="GO:0006351">
    <property type="term" value="P:DNA-templated transcription"/>
    <property type="evidence" value="ECO:0007669"/>
    <property type="project" value="InterPro"/>
</dbReference>
<dbReference type="PROSITE" id="PS50888">
    <property type="entry name" value="BHLH"/>
    <property type="match status" value="1"/>
</dbReference>
<feature type="domain" description="BHLH" evidence="5">
    <location>
        <begin position="174"/>
        <end position="224"/>
    </location>
</feature>
<feature type="compositionally biased region" description="Polar residues" evidence="4">
    <location>
        <begin position="304"/>
        <end position="325"/>
    </location>
</feature>
<dbReference type="EMBL" id="CAJGYO010000008">
    <property type="protein sequence ID" value="CAD6249651.1"/>
    <property type="molecule type" value="Genomic_DNA"/>
</dbReference>
<comment type="similarity">
    <text evidence="1">Belongs to the bHLH protein family.</text>
</comment>
<dbReference type="SMART" id="SM00353">
    <property type="entry name" value="HLH"/>
    <property type="match status" value="1"/>
</dbReference>
<dbReference type="PANTHER" id="PTHR46412">
    <property type="entry name" value="BES1-INTERACTING MYC-LIKE PROTEIN"/>
    <property type="match status" value="1"/>
</dbReference>
<dbReference type="AlphaFoldDB" id="A0A811PXM5"/>
<dbReference type="Proteomes" id="UP000604825">
    <property type="component" value="Unassembled WGS sequence"/>
</dbReference>
<proteinExistence type="inferred from homology"/>
<comment type="caution">
    <text evidence="6">The sequence shown here is derived from an EMBL/GenBank/DDBJ whole genome shotgun (WGS) entry which is preliminary data.</text>
</comment>
<dbReference type="InterPro" id="IPR044295">
    <property type="entry name" value="BIM1/2/3"/>
</dbReference>
<feature type="compositionally biased region" description="Basic and acidic residues" evidence="4">
    <location>
        <begin position="338"/>
        <end position="355"/>
    </location>
</feature>
<evidence type="ECO:0000256" key="2">
    <source>
        <dbReference type="ARBA" id="ARBA00023015"/>
    </source>
</evidence>
<name>A0A811PXM5_9POAL</name>
<feature type="region of interest" description="Disordered" evidence="4">
    <location>
        <begin position="117"/>
        <end position="190"/>
    </location>
</feature>
<dbReference type="InterPro" id="IPR011598">
    <property type="entry name" value="bHLH_dom"/>
</dbReference>
<keyword evidence="7" id="KW-1185">Reference proteome</keyword>
<dbReference type="SUPFAM" id="SSF47459">
    <property type="entry name" value="HLH, helix-loop-helix DNA-binding domain"/>
    <property type="match status" value="1"/>
</dbReference>
<dbReference type="InterPro" id="IPR036638">
    <property type="entry name" value="HLH_DNA-bd_sf"/>
</dbReference>
<reference evidence="6" key="1">
    <citation type="submission" date="2020-10" db="EMBL/GenBank/DDBJ databases">
        <authorList>
            <person name="Han B."/>
            <person name="Lu T."/>
            <person name="Zhao Q."/>
            <person name="Huang X."/>
            <person name="Zhao Y."/>
        </authorList>
    </citation>
    <scope>NUCLEOTIDE SEQUENCE</scope>
</reference>
<evidence type="ECO:0000313" key="6">
    <source>
        <dbReference type="EMBL" id="CAD6249651.1"/>
    </source>
</evidence>
<evidence type="ECO:0000313" key="7">
    <source>
        <dbReference type="Proteomes" id="UP000604825"/>
    </source>
</evidence>
<dbReference type="CDD" id="cd11453">
    <property type="entry name" value="bHLH_AtBIM_like"/>
    <property type="match status" value="1"/>
</dbReference>
<feature type="region of interest" description="Disordered" evidence="4">
    <location>
        <begin position="1"/>
        <end position="29"/>
    </location>
</feature>
<dbReference type="GO" id="GO:0003700">
    <property type="term" value="F:DNA-binding transcription factor activity"/>
    <property type="evidence" value="ECO:0007669"/>
    <property type="project" value="InterPro"/>
</dbReference>
<keyword evidence="2" id="KW-0805">Transcription regulation</keyword>
<evidence type="ECO:0000256" key="3">
    <source>
        <dbReference type="ARBA" id="ARBA00023163"/>
    </source>
</evidence>
<dbReference type="GO" id="GO:0046983">
    <property type="term" value="F:protein dimerization activity"/>
    <property type="evidence" value="ECO:0007669"/>
    <property type="project" value="InterPro"/>
</dbReference>
<feature type="region of interest" description="Disordered" evidence="4">
    <location>
        <begin position="299"/>
        <end position="355"/>
    </location>
</feature>
<feature type="compositionally biased region" description="Basic and acidic residues" evidence="4">
    <location>
        <begin position="147"/>
        <end position="161"/>
    </location>
</feature>
<feature type="compositionally biased region" description="Basic and acidic residues" evidence="4">
    <location>
        <begin position="180"/>
        <end position="190"/>
    </location>
</feature>
<organism evidence="6 7">
    <name type="scientific">Miscanthus lutarioriparius</name>
    <dbReference type="NCBI Taxonomy" id="422564"/>
    <lineage>
        <taxon>Eukaryota</taxon>
        <taxon>Viridiplantae</taxon>
        <taxon>Streptophyta</taxon>
        <taxon>Embryophyta</taxon>
        <taxon>Tracheophyta</taxon>
        <taxon>Spermatophyta</taxon>
        <taxon>Magnoliopsida</taxon>
        <taxon>Liliopsida</taxon>
        <taxon>Poales</taxon>
        <taxon>Poaceae</taxon>
        <taxon>PACMAD clade</taxon>
        <taxon>Panicoideae</taxon>
        <taxon>Andropogonodae</taxon>
        <taxon>Andropogoneae</taxon>
        <taxon>Saccharinae</taxon>
        <taxon>Miscanthus</taxon>
    </lineage>
</organism>
<protein>
    <recommendedName>
        <fullName evidence="5">BHLH domain-containing protein</fullName>
    </recommendedName>
</protein>
<dbReference type="OrthoDB" id="690068at2759"/>
<gene>
    <name evidence="6" type="ORF">NCGR_LOCUS33465</name>
</gene>